<evidence type="ECO:0000259" key="12">
    <source>
        <dbReference type="PROSITE" id="PS50072"/>
    </source>
</evidence>
<dbReference type="Proteomes" id="UP000472277">
    <property type="component" value="Chromosome 7"/>
</dbReference>
<evidence type="ECO:0000256" key="2">
    <source>
        <dbReference type="ARBA" id="ARBA00013194"/>
    </source>
</evidence>
<evidence type="ECO:0000256" key="8">
    <source>
        <dbReference type="ARBA" id="ARBA00023152"/>
    </source>
</evidence>
<dbReference type="InterPro" id="IPR029000">
    <property type="entry name" value="Cyclophilin-like_dom_sf"/>
</dbReference>
<keyword evidence="6" id="KW-0460">Magnesium</keyword>
<evidence type="ECO:0000256" key="10">
    <source>
        <dbReference type="ARBA" id="ARBA00037532"/>
    </source>
</evidence>
<dbReference type="Pfam" id="PF00160">
    <property type="entry name" value="Pro_isomerase"/>
    <property type="match status" value="1"/>
</dbReference>
<comment type="catalytic activity">
    <reaction evidence="1">
        <text>[protein]-peptidylproline (omega=180) = [protein]-peptidylproline (omega=0)</text>
        <dbReference type="Rhea" id="RHEA:16237"/>
        <dbReference type="Rhea" id="RHEA-COMP:10747"/>
        <dbReference type="Rhea" id="RHEA-COMP:10748"/>
        <dbReference type="ChEBI" id="CHEBI:83833"/>
        <dbReference type="ChEBI" id="CHEBI:83834"/>
        <dbReference type="EC" id="5.2.1.8"/>
    </reaction>
</comment>
<evidence type="ECO:0000256" key="4">
    <source>
        <dbReference type="ARBA" id="ARBA00022723"/>
    </source>
</evidence>
<organism evidence="13 14">
    <name type="scientific">Salmo trutta</name>
    <name type="common">Brown trout</name>
    <dbReference type="NCBI Taxonomy" id="8032"/>
    <lineage>
        <taxon>Eukaryota</taxon>
        <taxon>Metazoa</taxon>
        <taxon>Chordata</taxon>
        <taxon>Craniata</taxon>
        <taxon>Vertebrata</taxon>
        <taxon>Euteleostomi</taxon>
        <taxon>Actinopterygii</taxon>
        <taxon>Neopterygii</taxon>
        <taxon>Teleostei</taxon>
        <taxon>Protacanthopterygii</taxon>
        <taxon>Salmoniformes</taxon>
        <taxon>Salmonidae</taxon>
        <taxon>Salmoninae</taxon>
        <taxon>Salmo</taxon>
    </lineage>
</organism>
<feature type="signal peptide" evidence="11">
    <location>
        <begin position="1"/>
        <end position="16"/>
    </location>
</feature>
<keyword evidence="11" id="KW-0732">Signal</keyword>
<keyword evidence="14" id="KW-1185">Reference proteome</keyword>
<dbReference type="PROSITE" id="PS00170">
    <property type="entry name" value="CSA_PPIASE_1"/>
    <property type="match status" value="1"/>
</dbReference>
<keyword evidence="5" id="KW-0418">Kinase</keyword>
<dbReference type="PRINTS" id="PR00153">
    <property type="entry name" value="CSAPPISMRASE"/>
</dbReference>
<dbReference type="InterPro" id="IPR020892">
    <property type="entry name" value="Cyclophilin-type_PPIase_CS"/>
</dbReference>
<dbReference type="SUPFAM" id="SSF53613">
    <property type="entry name" value="Ribokinase-like"/>
    <property type="match status" value="1"/>
</dbReference>
<keyword evidence="4" id="KW-0479">Metal-binding</keyword>
<keyword evidence="8" id="KW-0324">Glycolysis</keyword>
<evidence type="ECO:0000313" key="13">
    <source>
        <dbReference type="Ensembl" id="ENSSTUP00000073067.1"/>
    </source>
</evidence>
<keyword evidence="7" id="KW-0697">Rotamase</keyword>
<evidence type="ECO:0000256" key="6">
    <source>
        <dbReference type="ARBA" id="ARBA00022842"/>
    </source>
</evidence>
<proteinExistence type="predicted"/>
<dbReference type="PANTHER" id="PTHR21208">
    <property type="entry name" value="ADP-DEPENDENT GLUCOKINASE"/>
    <property type="match status" value="1"/>
</dbReference>
<dbReference type="GO" id="GO:0003755">
    <property type="term" value="F:peptidyl-prolyl cis-trans isomerase activity"/>
    <property type="evidence" value="ECO:0007669"/>
    <property type="project" value="UniProtKB-KW"/>
</dbReference>
<keyword evidence="9" id="KW-0413">Isomerase</keyword>
<comment type="function">
    <text evidence="10">PPIase that catalyzes the cis-trans isomerization of proline imidic peptide bonds in oligopeptides and may therefore assist protein folding.</text>
</comment>
<dbReference type="InterPro" id="IPR007666">
    <property type="entry name" value="ADP_PFK/GK"/>
</dbReference>
<dbReference type="SUPFAM" id="SSF50891">
    <property type="entry name" value="Cyclophilin-like"/>
    <property type="match status" value="1"/>
</dbReference>
<feature type="chain" id="PRO_5025402521" description="peptidylprolyl isomerase" evidence="11">
    <location>
        <begin position="17"/>
        <end position="514"/>
    </location>
</feature>
<dbReference type="FunFam" id="2.40.100.10:FF:000001">
    <property type="entry name" value="Peptidyl-prolyl cis-trans isomerase"/>
    <property type="match status" value="1"/>
</dbReference>
<dbReference type="Gene3D" id="2.40.100.10">
    <property type="entry name" value="Cyclophilin-like"/>
    <property type="match status" value="1"/>
</dbReference>
<dbReference type="GO" id="GO:0006096">
    <property type="term" value="P:glycolytic process"/>
    <property type="evidence" value="ECO:0007669"/>
    <property type="project" value="UniProtKB-KW"/>
</dbReference>
<dbReference type="PROSITE" id="PS51255">
    <property type="entry name" value="ADPK"/>
    <property type="match status" value="1"/>
</dbReference>
<dbReference type="Pfam" id="PF04587">
    <property type="entry name" value="ADP_PFK_GK"/>
    <property type="match status" value="1"/>
</dbReference>
<dbReference type="FunCoup" id="A0A674BPQ3">
    <property type="interactions" value="295"/>
</dbReference>
<evidence type="ECO:0000256" key="11">
    <source>
        <dbReference type="SAM" id="SignalP"/>
    </source>
</evidence>
<dbReference type="Gene3D" id="3.40.1190.20">
    <property type="match status" value="1"/>
</dbReference>
<dbReference type="InterPro" id="IPR029056">
    <property type="entry name" value="Ribokinase-like"/>
</dbReference>
<dbReference type="Ensembl" id="ENSSTUT00000077554.1">
    <property type="protein sequence ID" value="ENSSTUP00000073067.1"/>
    <property type="gene ID" value="ENSSTUG00000031898.1"/>
</dbReference>
<dbReference type="GO" id="GO:0043843">
    <property type="term" value="F:ADP-specific glucokinase activity"/>
    <property type="evidence" value="ECO:0007669"/>
    <property type="project" value="TreeGrafter"/>
</dbReference>
<dbReference type="GO" id="GO:0005783">
    <property type="term" value="C:endoplasmic reticulum"/>
    <property type="evidence" value="ECO:0007669"/>
    <property type="project" value="TreeGrafter"/>
</dbReference>
<keyword evidence="3" id="KW-0808">Transferase</keyword>
<sequence length="514" mass="56841">MWRKAAGAALLALAVGYFYHTNPELPEQVLQYLSLPHPSTQGDPTLEQVISTAWETLITAPASQWGRVAVGVNACVDVVVSGIGLLQALAVDPGMGRDHEVLHSKEDLKEAFIHYMERGTAAERFFTDKEVFQRIARAAAEYPGAQLYVGGNAALIGQKLATYPQLMVLLCGPVGPKLHEMLDEQIVVPPESLQETDEYHLILEYKAGEQWGATRAPQANRFIFSHDVSNGEMRALEMFVASLDEFQPDLVVLSGLHMMEGQGRQMWEQRLKEAVVAISDVRNAVPVHLELASMTDKDYMNSIMQEVMPIVTSIGLNEQELLFLSQSGSDADEKQKGPKVTAKVYFDIRIGDEDVGRIVIGLFGKTVPKTVENFITLATGEKGFGYKSSKFHRVIKDFMIQGGDFTRGDGTGGKSIYGDRFPDENFKLKHYGPYWLSMANAGKDTNGSQFFITTIQTPWLDGKHVVFGKILEGTDVVKKIEGTKTDGRDKPLKDVSIHDCGKIEVEKPFAIAKE</sequence>
<dbReference type="CDD" id="cd01926">
    <property type="entry name" value="cyclophilin_ABH_like"/>
    <property type="match status" value="1"/>
</dbReference>
<dbReference type="PROSITE" id="PS50072">
    <property type="entry name" value="CSA_PPIASE_2"/>
    <property type="match status" value="1"/>
</dbReference>
<dbReference type="GO" id="GO:0046872">
    <property type="term" value="F:metal ion binding"/>
    <property type="evidence" value="ECO:0007669"/>
    <property type="project" value="UniProtKB-KW"/>
</dbReference>
<gene>
    <name evidence="13" type="primary">PPIB</name>
    <name evidence="13" type="synonym">ppib</name>
</gene>
<dbReference type="EC" id="5.2.1.8" evidence="2"/>
<dbReference type="GeneTree" id="ENSGT00940000158007"/>
<reference evidence="13" key="1">
    <citation type="submission" date="2025-08" db="UniProtKB">
        <authorList>
            <consortium name="Ensembl"/>
        </authorList>
    </citation>
    <scope>IDENTIFICATION</scope>
</reference>
<dbReference type="AlphaFoldDB" id="A0A674BPQ3"/>
<dbReference type="GO" id="GO:0006457">
    <property type="term" value="P:protein folding"/>
    <property type="evidence" value="ECO:0007669"/>
    <property type="project" value="InterPro"/>
</dbReference>
<evidence type="ECO:0000256" key="3">
    <source>
        <dbReference type="ARBA" id="ARBA00022679"/>
    </source>
</evidence>
<evidence type="ECO:0000256" key="9">
    <source>
        <dbReference type="ARBA" id="ARBA00023235"/>
    </source>
</evidence>
<name>A0A674BPQ3_SALTR</name>
<accession>A0A674BPQ3</accession>
<dbReference type="GO" id="GO:0006006">
    <property type="term" value="P:glucose metabolic process"/>
    <property type="evidence" value="ECO:0007669"/>
    <property type="project" value="TreeGrafter"/>
</dbReference>
<evidence type="ECO:0000256" key="5">
    <source>
        <dbReference type="ARBA" id="ARBA00022777"/>
    </source>
</evidence>
<evidence type="ECO:0000256" key="1">
    <source>
        <dbReference type="ARBA" id="ARBA00000971"/>
    </source>
</evidence>
<evidence type="ECO:0000256" key="7">
    <source>
        <dbReference type="ARBA" id="ARBA00023110"/>
    </source>
</evidence>
<dbReference type="InParanoid" id="A0A674BPQ3"/>
<evidence type="ECO:0000313" key="14">
    <source>
        <dbReference type="Proteomes" id="UP000472277"/>
    </source>
</evidence>
<dbReference type="InterPro" id="IPR002130">
    <property type="entry name" value="Cyclophilin-type_PPIase_dom"/>
</dbReference>
<feature type="domain" description="PPIase cyclophilin-type" evidence="12">
    <location>
        <begin position="345"/>
        <end position="502"/>
    </location>
</feature>
<protein>
    <recommendedName>
        <fullName evidence="2">peptidylprolyl isomerase</fullName>
        <ecNumber evidence="2">5.2.1.8</ecNumber>
    </recommendedName>
</protein>
<dbReference type="PANTHER" id="PTHR21208:SF0">
    <property type="entry name" value="ADP-DEPENDENT GLUCOKINASE"/>
    <property type="match status" value="1"/>
</dbReference>
<reference evidence="13" key="2">
    <citation type="submission" date="2025-09" db="UniProtKB">
        <authorList>
            <consortium name="Ensembl"/>
        </authorList>
    </citation>
    <scope>IDENTIFICATION</scope>
</reference>